<dbReference type="InterPro" id="IPR003959">
    <property type="entry name" value="ATPase_AAA_core"/>
</dbReference>
<dbReference type="Pfam" id="PF13175">
    <property type="entry name" value="AAA_15"/>
    <property type="match status" value="1"/>
</dbReference>
<dbReference type="SUPFAM" id="SSF52540">
    <property type="entry name" value="P-loop containing nucleoside triphosphate hydrolases"/>
    <property type="match status" value="1"/>
</dbReference>
<evidence type="ECO:0000259" key="2">
    <source>
        <dbReference type="Pfam" id="PF13304"/>
    </source>
</evidence>
<dbReference type="RefSeq" id="WP_175045174.1">
    <property type="nucleotide sequence ID" value="NZ_CABVQI010000013.1"/>
</dbReference>
<dbReference type="GO" id="GO:0005524">
    <property type="term" value="F:ATP binding"/>
    <property type="evidence" value="ECO:0007669"/>
    <property type="project" value="InterPro"/>
</dbReference>
<dbReference type="Proteomes" id="UP000494274">
    <property type="component" value="Unassembled WGS sequence"/>
</dbReference>
<feature type="domain" description="Endonuclease GajA/Old nuclease/RecF-like AAA" evidence="1">
    <location>
        <begin position="1"/>
        <end position="103"/>
    </location>
</feature>
<accession>A0A6P2X622</accession>
<evidence type="ECO:0000259" key="1">
    <source>
        <dbReference type="Pfam" id="PF13175"/>
    </source>
</evidence>
<evidence type="ECO:0008006" key="5">
    <source>
        <dbReference type="Google" id="ProtNLM"/>
    </source>
</evidence>
<protein>
    <recommendedName>
        <fullName evidence="5">AAA domain-containing protein</fullName>
    </recommendedName>
</protein>
<dbReference type="PANTHER" id="PTHR43581">
    <property type="entry name" value="ATP/GTP PHOSPHATASE"/>
    <property type="match status" value="1"/>
</dbReference>
<dbReference type="InterPro" id="IPR051396">
    <property type="entry name" value="Bact_Antivir_Def_Nuclease"/>
</dbReference>
<dbReference type="EMBL" id="CABVQI010000013">
    <property type="protein sequence ID" value="VWD04046.1"/>
    <property type="molecule type" value="Genomic_DNA"/>
</dbReference>
<evidence type="ECO:0000313" key="3">
    <source>
        <dbReference type="EMBL" id="VWD04046.1"/>
    </source>
</evidence>
<dbReference type="Pfam" id="PF13304">
    <property type="entry name" value="AAA_21"/>
    <property type="match status" value="1"/>
</dbReference>
<dbReference type="InterPro" id="IPR041685">
    <property type="entry name" value="AAA_GajA/Old/RecF-like"/>
</dbReference>
<dbReference type="GO" id="GO:0016887">
    <property type="term" value="F:ATP hydrolysis activity"/>
    <property type="evidence" value="ECO:0007669"/>
    <property type="project" value="InterPro"/>
</dbReference>
<reference evidence="3 4" key="1">
    <citation type="submission" date="2019-09" db="EMBL/GenBank/DDBJ databases">
        <authorList>
            <person name="Depoorter E."/>
        </authorList>
    </citation>
    <scope>NUCLEOTIDE SEQUENCE [LARGE SCALE GENOMIC DNA]</scope>
    <source>
        <strain evidence="3">R-18112</strain>
    </source>
</reference>
<dbReference type="PANTHER" id="PTHR43581:SF2">
    <property type="entry name" value="EXCINUCLEASE ATPASE SUBUNIT"/>
    <property type="match status" value="1"/>
</dbReference>
<organism evidence="3 4">
    <name type="scientific">Burkholderia lata (strain ATCC 17760 / DSM 23089 / LMG 22485 / NCIMB 9086 / R18194 / 383)</name>
    <dbReference type="NCBI Taxonomy" id="482957"/>
    <lineage>
        <taxon>Bacteria</taxon>
        <taxon>Pseudomonadati</taxon>
        <taxon>Pseudomonadota</taxon>
        <taxon>Betaproteobacteria</taxon>
        <taxon>Burkholderiales</taxon>
        <taxon>Burkholderiaceae</taxon>
        <taxon>Burkholderia</taxon>
        <taxon>Burkholderia cepacia complex</taxon>
    </lineage>
</organism>
<dbReference type="InterPro" id="IPR027417">
    <property type="entry name" value="P-loop_NTPase"/>
</dbReference>
<dbReference type="AlphaFoldDB" id="A0A6P2X622"/>
<sequence length="526" mass="58487">MIESIRLKNLRALTDTGFIGLKPITLLVGKNSVGKSTFARVFPLLRQSIEENRKAPLLWWGKYVDFGTFSDAVNRSSPEKDIKFGFRFFVPKDDKSIKAAQISMPRFRGDVTFDVEITIRQAGEASYVAEVEISLFDQACLIKIDPGGNVQRIKCGAVDWVASGDSSVPGDLMVLAKKGEVFPEFQFYRRFRGKESEGSYYKQIPFLEAKLISAIRDYNHGNTSYAKLSGISSAIPIGAVEEVLRAIKSIPGSDTWKRWVSSFTPNHYGFLRIRDWALVASASAILSYCNNQLRSFSTGVRYLEPLRATAQRYYRSQELSVDEVDSKGANIAMLLYSMPTFELDQFNRWIGEHLGISIAARKDGGHISLKVRSESDSVETNLADVGFGLSQVLPIATQIWASTSIYRTRRVSGGAAPTFFVVEQPELHLHPAFQARIADLFVGAVQRKDAFFNGSLRIIAETHSSSLINRLGELVAEGRIDKSQVQVILFDQQAPAVDAVIRISEFDGDGILQNWPMGFFSSGVAE</sequence>
<proteinExistence type="predicted"/>
<feature type="domain" description="ATPase AAA-type core" evidence="2">
    <location>
        <begin position="356"/>
        <end position="469"/>
    </location>
</feature>
<name>A0A6P2X622_BURL3</name>
<gene>
    <name evidence="3" type="ORF">BLA18112_04193</name>
</gene>
<evidence type="ECO:0000313" key="4">
    <source>
        <dbReference type="Proteomes" id="UP000494274"/>
    </source>
</evidence>